<feature type="region of interest" description="Disordered" evidence="1">
    <location>
        <begin position="455"/>
        <end position="495"/>
    </location>
</feature>
<feature type="compositionally biased region" description="Polar residues" evidence="1">
    <location>
        <begin position="11"/>
        <end position="22"/>
    </location>
</feature>
<feature type="compositionally biased region" description="Basic and acidic residues" evidence="1">
    <location>
        <begin position="211"/>
        <end position="222"/>
    </location>
</feature>
<feature type="compositionally biased region" description="Basic and acidic residues" evidence="1">
    <location>
        <begin position="24"/>
        <end position="39"/>
    </location>
</feature>
<feature type="region of interest" description="Disordered" evidence="1">
    <location>
        <begin position="148"/>
        <end position="176"/>
    </location>
</feature>
<feature type="region of interest" description="Disordered" evidence="1">
    <location>
        <begin position="752"/>
        <end position="793"/>
    </location>
</feature>
<feature type="region of interest" description="Disordered" evidence="1">
    <location>
        <begin position="392"/>
        <end position="422"/>
    </location>
</feature>
<feature type="region of interest" description="Disordered" evidence="1">
    <location>
        <begin position="517"/>
        <end position="543"/>
    </location>
</feature>
<evidence type="ECO:0000313" key="2">
    <source>
        <dbReference type="Proteomes" id="UP000694844"/>
    </source>
</evidence>
<feature type="compositionally biased region" description="Polar residues" evidence="1">
    <location>
        <begin position="70"/>
        <end position="84"/>
    </location>
</feature>
<keyword evidence="2" id="KW-1185">Reference proteome</keyword>
<dbReference type="AlphaFoldDB" id="A0A8B8AUN3"/>
<evidence type="ECO:0000313" key="3">
    <source>
        <dbReference type="RefSeq" id="XP_022295027.1"/>
    </source>
</evidence>
<feature type="compositionally biased region" description="Basic and acidic residues" evidence="1">
    <location>
        <begin position="50"/>
        <end position="69"/>
    </location>
</feature>
<feature type="region of interest" description="Disordered" evidence="1">
    <location>
        <begin position="1"/>
        <end position="115"/>
    </location>
</feature>
<feature type="compositionally biased region" description="Basic and acidic residues" evidence="1">
    <location>
        <begin position="455"/>
        <end position="466"/>
    </location>
</feature>
<evidence type="ECO:0000256" key="1">
    <source>
        <dbReference type="SAM" id="MobiDB-lite"/>
    </source>
</evidence>
<organism evidence="2 3">
    <name type="scientific">Crassostrea virginica</name>
    <name type="common">Eastern oyster</name>
    <dbReference type="NCBI Taxonomy" id="6565"/>
    <lineage>
        <taxon>Eukaryota</taxon>
        <taxon>Metazoa</taxon>
        <taxon>Spiralia</taxon>
        <taxon>Lophotrochozoa</taxon>
        <taxon>Mollusca</taxon>
        <taxon>Bivalvia</taxon>
        <taxon>Autobranchia</taxon>
        <taxon>Pteriomorphia</taxon>
        <taxon>Ostreida</taxon>
        <taxon>Ostreoidea</taxon>
        <taxon>Ostreidae</taxon>
        <taxon>Crassostrea</taxon>
    </lineage>
</organism>
<gene>
    <name evidence="3" type="primary">LOC111105147</name>
</gene>
<dbReference type="RefSeq" id="XP_022295027.1">
    <property type="nucleotide sequence ID" value="XM_022439319.1"/>
</dbReference>
<dbReference type="Proteomes" id="UP000694844">
    <property type="component" value="Chromosome 7"/>
</dbReference>
<accession>A0A8B8AUN3</accession>
<feature type="region of interest" description="Disordered" evidence="1">
    <location>
        <begin position="577"/>
        <end position="620"/>
    </location>
</feature>
<dbReference type="GeneID" id="111105147"/>
<feature type="compositionally biased region" description="Basic and acidic residues" evidence="1">
    <location>
        <begin position="782"/>
        <end position="793"/>
    </location>
</feature>
<name>A0A8B8AUN3_CRAVI</name>
<feature type="compositionally biased region" description="Basic and acidic residues" evidence="1">
    <location>
        <begin position="1"/>
        <end position="10"/>
    </location>
</feature>
<feature type="compositionally biased region" description="Basic and acidic residues" evidence="1">
    <location>
        <begin position="477"/>
        <end position="495"/>
    </location>
</feature>
<proteinExistence type="predicted"/>
<reference evidence="3" key="1">
    <citation type="submission" date="2025-08" db="UniProtKB">
        <authorList>
            <consortium name="RefSeq"/>
        </authorList>
    </citation>
    <scope>IDENTIFICATION</scope>
    <source>
        <tissue evidence="3">Whole sample</tissue>
    </source>
</reference>
<feature type="compositionally biased region" description="Basic and acidic residues" evidence="1">
    <location>
        <begin position="599"/>
        <end position="618"/>
    </location>
</feature>
<feature type="region of interest" description="Disordered" evidence="1">
    <location>
        <begin position="211"/>
        <end position="254"/>
    </location>
</feature>
<dbReference type="KEGG" id="cvn:111105147"/>
<feature type="region of interest" description="Disordered" evidence="1">
    <location>
        <begin position="272"/>
        <end position="299"/>
    </location>
</feature>
<sequence>MKSAREREIPSTKTIRTINTRSADAMRKTIGNDDNEHHLKTSTSSSAEHTTTDRYRIERSRMKSARESEIPSTKTIRTINTRSAGTLRKTIGNDDYEHPLITSTSSSAEHTSTDRYRIERSRMKFAREREIPPTKTIRTINTRSAGSLRKTIGNDDNEHDFKTSTSSSAEHNATDRYRIERSRMKSAREREIPPTKTIRTINTRSADTLRKTIGNDDNEHHLKTSTSSSAEHNPTDRYRIERSRMKSARESEIPPTKTIRTINTRSADTLRKTIGNDDNEHDFKTSTSSSAEHNPTDRYRIERSRMKSARESEIPPTKTIRTINTRSADAMRKTIVNDDNEHHLKTSTSSSAEHNTTDRYHIERSRMKSARGREIPPTKTIRTINTRSAGSLRKTIGNDDNEHDLKTSTSSSAEHNATDRYRIERSRMKSAREREIPPTKTIRTINTRSADTLRKTIGNDDNEHHLKTSTSSSAEHNPTDRYRIERSRMKSAREREIPPTKTIRTINTRSVDAIRKTIGNDDNEHDFKTSTSSSAEHNPTDRYRIERSRMKSAREREIPPTKTIRTINTRSADTLRKTIGNDDNEHDFKTSTSSSAEHNPTDRYRIERSRMKSARESEIPPTKTIRTINTRSADAMRKTIVNDDNEHHLKTSTSSSAEHNTTDRYHIERSRMKSARGREIPPTKTIRTINTRSADALRKTIGNDDYEHPLITSTSSSAEHNATDRYRIERSRMKSARKREIPPTKTIRTINTRSAGTLRKTIGNDDNEHDLKTSTSSSAEHNPTDRYRIEGAG</sequence>
<protein>
    <submittedName>
        <fullName evidence="3">Mucin-5AC-like</fullName>
    </submittedName>
</protein>
<feature type="compositionally biased region" description="Basic and acidic residues" evidence="1">
    <location>
        <begin position="233"/>
        <end position="252"/>
    </location>
</feature>